<dbReference type="FunFam" id="3.40.50.300:FF:000025">
    <property type="entry name" value="ATP-dependent Clp protease subunit"/>
    <property type="match status" value="1"/>
</dbReference>
<dbReference type="Pfam" id="PF17871">
    <property type="entry name" value="AAA_lid_9"/>
    <property type="match status" value="1"/>
</dbReference>
<dbReference type="SMART" id="SM01086">
    <property type="entry name" value="ClpB_D2-small"/>
    <property type="match status" value="1"/>
</dbReference>
<evidence type="ECO:0000256" key="4">
    <source>
        <dbReference type="ARBA" id="ARBA00022741"/>
    </source>
</evidence>
<keyword evidence="7" id="KW-0143">Chaperone</keyword>
<dbReference type="InterPro" id="IPR041546">
    <property type="entry name" value="ClpA/ClpB_AAA_lid"/>
</dbReference>
<keyword evidence="13" id="KW-1185">Reference proteome</keyword>
<dbReference type="InterPro" id="IPR003593">
    <property type="entry name" value="AAA+_ATPase"/>
</dbReference>
<dbReference type="SUPFAM" id="SSF81923">
    <property type="entry name" value="Double Clp-N motif"/>
    <property type="match status" value="1"/>
</dbReference>
<dbReference type="InterPro" id="IPR004176">
    <property type="entry name" value="Clp_R_N"/>
</dbReference>
<accession>A0A0X8GZT8</accession>
<dbReference type="InterPro" id="IPR003959">
    <property type="entry name" value="ATPase_AAA_core"/>
</dbReference>
<feature type="coiled-coil region" evidence="10">
    <location>
        <begin position="396"/>
        <end position="487"/>
    </location>
</feature>
<dbReference type="AlphaFoldDB" id="A0A0X8GZT8"/>
<dbReference type="GO" id="GO:0016887">
    <property type="term" value="F:ATP hydrolysis activity"/>
    <property type="evidence" value="ECO:0007669"/>
    <property type="project" value="InterPro"/>
</dbReference>
<dbReference type="Gene3D" id="1.10.1780.10">
    <property type="entry name" value="Clp, N-terminal domain"/>
    <property type="match status" value="1"/>
</dbReference>
<dbReference type="InterPro" id="IPR018368">
    <property type="entry name" value="ClpA/B_CS1"/>
</dbReference>
<dbReference type="InterPro" id="IPR050130">
    <property type="entry name" value="ClpA_ClpB"/>
</dbReference>
<proteinExistence type="inferred from homology"/>
<dbReference type="PROSITE" id="PS51903">
    <property type="entry name" value="CLP_R"/>
    <property type="match status" value="1"/>
</dbReference>
<dbReference type="Gene3D" id="1.10.8.60">
    <property type="match status" value="1"/>
</dbReference>
<keyword evidence="6 10" id="KW-0175">Coiled coil</keyword>
<dbReference type="Pfam" id="PF07724">
    <property type="entry name" value="AAA_2"/>
    <property type="match status" value="1"/>
</dbReference>
<evidence type="ECO:0000256" key="7">
    <source>
        <dbReference type="ARBA" id="ARBA00023186"/>
    </source>
</evidence>
<organism evidence="12 13">
    <name type="scientific">Erysipelothrix larvae</name>
    <dbReference type="NCBI Taxonomy" id="1514105"/>
    <lineage>
        <taxon>Bacteria</taxon>
        <taxon>Bacillati</taxon>
        <taxon>Bacillota</taxon>
        <taxon>Erysipelotrichia</taxon>
        <taxon>Erysipelotrichales</taxon>
        <taxon>Erysipelotrichaceae</taxon>
        <taxon>Erysipelothrix</taxon>
    </lineage>
</organism>
<evidence type="ECO:0000313" key="13">
    <source>
        <dbReference type="Proteomes" id="UP000063781"/>
    </source>
</evidence>
<dbReference type="EMBL" id="CP013213">
    <property type="protein sequence ID" value="AMC93446.1"/>
    <property type="molecule type" value="Genomic_DNA"/>
</dbReference>
<dbReference type="SMART" id="SM00382">
    <property type="entry name" value="AAA"/>
    <property type="match status" value="2"/>
</dbReference>
<evidence type="ECO:0000256" key="1">
    <source>
        <dbReference type="ARBA" id="ARBA00004496"/>
    </source>
</evidence>
<dbReference type="InterPro" id="IPR001270">
    <property type="entry name" value="ClpA/B"/>
</dbReference>
<evidence type="ECO:0000256" key="2">
    <source>
        <dbReference type="ARBA" id="ARBA00008675"/>
    </source>
</evidence>
<dbReference type="InterPro" id="IPR036628">
    <property type="entry name" value="Clp_N_dom_sf"/>
</dbReference>
<evidence type="ECO:0000256" key="5">
    <source>
        <dbReference type="ARBA" id="ARBA00022840"/>
    </source>
</evidence>
<reference evidence="12 13" key="1">
    <citation type="submission" date="2015-10" db="EMBL/GenBank/DDBJ databases">
        <title>Erysipelothrix larvae sp. LV19 isolated from the larval gut of the rhinoceros beetle, Trypoxylus dichotomus.</title>
        <authorList>
            <person name="Lim S."/>
            <person name="Kim B.-C."/>
        </authorList>
    </citation>
    <scope>NUCLEOTIDE SEQUENCE [LARGE SCALE GENOMIC DNA]</scope>
    <source>
        <strain evidence="12 13">LV19</strain>
    </source>
</reference>
<dbReference type="PANTHER" id="PTHR11638">
    <property type="entry name" value="ATP-DEPENDENT CLP PROTEASE"/>
    <property type="match status" value="1"/>
</dbReference>
<keyword evidence="3 9" id="KW-0677">Repeat</keyword>
<protein>
    <submittedName>
        <fullName evidence="12">ATP-dependent chaperone ClpB</fullName>
    </submittedName>
</protein>
<evidence type="ECO:0000256" key="10">
    <source>
        <dbReference type="SAM" id="Coils"/>
    </source>
</evidence>
<dbReference type="Proteomes" id="UP000063781">
    <property type="component" value="Chromosome"/>
</dbReference>
<dbReference type="SUPFAM" id="SSF52540">
    <property type="entry name" value="P-loop containing nucleoside triphosphate hydrolases"/>
    <property type="match status" value="2"/>
</dbReference>
<dbReference type="KEGG" id="erl:AOC36_05460"/>
<sequence length="851" mass="96158">MDSNKMTEKAQAILQEAAQLAMSYNHTLVNNAHIMKALLLDTDTQSILKQTSLNSDEILESVNQSLNQSASGGSGQLQFSNESGQLLTNAQRWAEKKGDTYVSVFALLHAAFDTKASYIPKGSLKEVDAAIDAFRGGKTIQSPTGENQLNALLKYGRDLVQDVRDNKVDPIIGRDDEIRRVIEILSRKTKNNPVLIGEPGVGKTAIVEGLAWRIMRGDVPFSIKEKRLIELDMGSLIAGAKYRGEFEERLKAVLNEVKEAQGQIILFIDELHNLVGAGKTEGSMDAANLLKPMLARGELHLIGATTFNEYRQHIEKDAALERRFQRVLVSEPTVDDTVSILRGLKDRFESHHGVKILDEAIVAAATLSNRYITDRFLPDKAIDLIDEACASIRVEMESMPQELDELMRKIRQLEIEEKALQKETDSKALDRLEEIVDELQNLKERYDVLYGQWEKEKADLDEVKHAKERLEKARRDFERAQNEARYEDAARLQYETIPHLEKIIAEENQEQGHDGMIQEIVTEDLIAEIVSKWTHIDVRRLVDSQRNKLIHLKSILGQQVKGQDEALQRVTDTILRAKAQIQDENRPLGSFMFLGPTGVGKTEVARVLAEQLFDDRNNIVRLDMSEYMEKHNVSRLIGAPPGYVGYEQGGQLTEAVRRHPYSIVLLDEIEKAHPDVFNVLLQILDDGRITDSKGVTVDFKNTIIIMTSNLGSQHVFDYDESKRYDKIMDTVKSSFKPEFINRVDEIIVFNALTPHALVEIARKFINELGARLQKRNLILDVSDEAVQKIAHDGGDVTYGARPMKRYIQNEIENKIAYELIAKDTEDNSTIFVDANSEGFTINIVDPSIRLN</sequence>
<dbReference type="FunFam" id="3.40.50.300:FF:000010">
    <property type="entry name" value="Chaperone clpB 1, putative"/>
    <property type="match status" value="1"/>
</dbReference>
<dbReference type="Pfam" id="PF02861">
    <property type="entry name" value="Clp_N"/>
    <property type="match status" value="1"/>
</dbReference>
<name>A0A0X8GZT8_9FIRM</name>
<evidence type="ECO:0000313" key="12">
    <source>
        <dbReference type="EMBL" id="AMC93446.1"/>
    </source>
</evidence>
<dbReference type="RefSeq" id="WP_067632242.1">
    <property type="nucleotide sequence ID" value="NZ_CP013213.1"/>
</dbReference>
<comment type="similarity">
    <text evidence="2">Belongs to the ClpA/ClpB family.</text>
</comment>
<dbReference type="PROSITE" id="PS00870">
    <property type="entry name" value="CLPAB_1"/>
    <property type="match status" value="1"/>
</dbReference>
<feature type="domain" description="Clp R" evidence="11">
    <location>
        <begin position="3"/>
        <end position="146"/>
    </location>
</feature>
<keyword evidence="4" id="KW-0547">Nucleotide-binding</keyword>
<dbReference type="OrthoDB" id="9803641at2"/>
<evidence type="ECO:0000256" key="8">
    <source>
        <dbReference type="ARBA" id="ARBA00026057"/>
    </source>
</evidence>
<gene>
    <name evidence="12" type="ORF">AOC36_05460</name>
</gene>
<dbReference type="Pfam" id="PF00004">
    <property type="entry name" value="AAA"/>
    <property type="match status" value="1"/>
</dbReference>
<dbReference type="GO" id="GO:0005737">
    <property type="term" value="C:cytoplasm"/>
    <property type="evidence" value="ECO:0007669"/>
    <property type="project" value="UniProtKB-SubCell"/>
</dbReference>
<dbReference type="CDD" id="cd19499">
    <property type="entry name" value="RecA-like_ClpB_Hsp104-like"/>
    <property type="match status" value="1"/>
</dbReference>
<dbReference type="PRINTS" id="PR00300">
    <property type="entry name" value="CLPPROTEASEA"/>
</dbReference>
<dbReference type="CDD" id="cd00009">
    <property type="entry name" value="AAA"/>
    <property type="match status" value="1"/>
</dbReference>
<dbReference type="STRING" id="1514105.AOC36_05460"/>
<dbReference type="Pfam" id="PF10431">
    <property type="entry name" value="ClpB_D2-small"/>
    <property type="match status" value="1"/>
</dbReference>
<comment type="subunit">
    <text evidence="8">Homohexamer. The oligomerization is ATP-dependent.</text>
</comment>
<evidence type="ECO:0000256" key="3">
    <source>
        <dbReference type="ARBA" id="ARBA00022737"/>
    </source>
</evidence>
<comment type="subcellular location">
    <subcellularLocation>
        <location evidence="1">Cytoplasm</location>
    </subcellularLocation>
</comment>
<dbReference type="InterPro" id="IPR019489">
    <property type="entry name" value="Clp_ATPase_C"/>
</dbReference>
<dbReference type="PANTHER" id="PTHR11638:SF18">
    <property type="entry name" value="HEAT SHOCK PROTEIN 104"/>
    <property type="match status" value="1"/>
</dbReference>
<dbReference type="GO" id="GO:0005524">
    <property type="term" value="F:ATP binding"/>
    <property type="evidence" value="ECO:0007669"/>
    <property type="project" value="UniProtKB-KW"/>
</dbReference>
<dbReference type="FunFam" id="3.40.50.300:FF:000120">
    <property type="entry name" value="ATP-dependent chaperone ClpB"/>
    <property type="match status" value="1"/>
</dbReference>
<keyword evidence="5" id="KW-0067">ATP-binding</keyword>
<dbReference type="InterPro" id="IPR027417">
    <property type="entry name" value="P-loop_NTPase"/>
</dbReference>
<evidence type="ECO:0000256" key="9">
    <source>
        <dbReference type="PROSITE-ProRule" id="PRU01251"/>
    </source>
</evidence>
<dbReference type="GO" id="GO:0034605">
    <property type="term" value="P:cellular response to heat"/>
    <property type="evidence" value="ECO:0007669"/>
    <property type="project" value="TreeGrafter"/>
</dbReference>
<evidence type="ECO:0000256" key="6">
    <source>
        <dbReference type="ARBA" id="ARBA00023054"/>
    </source>
</evidence>
<evidence type="ECO:0000259" key="11">
    <source>
        <dbReference type="PROSITE" id="PS51903"/>
    </source>
</evidence>
<dbReference type="Gene3D" id="3.40.50.300">
    <property type="entry name" value="P-loop containing nucleotide triphosphate hydrolases"/>
    <property type="match status" value="3"/>
</dbReference>